<reference evidence="6" key="1">
    <citation type="journal article" date="2021" name="Sci. Rep.">
        <title>Diploid genomic architecture of Nitzschia inconspicua, an elite biomass production diatom.</title>
        <authorList>
            <person name="Oliver A."/>
            <person name="Podell S."/>
            <person name="Pinowska A."/>
            <person name="Traller J.C."/>
            <person name="Smith S.R."/>
            <person name="McClure R."/>
            <person name="Beliaev A."/>
            <person name="Bohutskyi P."/>
            <person name="Hill E.A."/>
            <person name="Rabines A."/>
            <person name="Zheng H."/>
            <person name="Allen L.Z."/>
            <person name="Kuo A."/>
            <person name="Grigoriev I.V."/>
            <person name="Allen A.E."/>
            <person name="Hazlebeck D."/>
            <person name="Allen E.E."/>
        </authorList>
    </citation>
    <scope>NUCLEOTIDE SEQUENCE</scope>
    <source>
        <strain evidence="6">Hildebrandi</strain>
    </source>
</reference>
<dbReference type="PANTHER" id="PTHR43701">
    <property type="entry name" value="MEMBRANE TRANSPORTER PROTEIN MJ0441-RELATED"/>
    <property type="match status" value="1"/>
</dbReference>
<evidence type="ECO:0000256" key="3">
    <source>
        <dbReference type="ARBA" id="ARBA00022989"/>
    </source>
</evidence>
<feature type="transmembrane region" description="Helical" evidence="5">
    <location>
        <begin position="173"/>
        <end position="193"/>
    </location>
</feature>
<dbReference type="EMBL" id="JAGRRH010000022">
    <property type="protein sequence ID" value="KAG7344982.1"/>
    <property type="molecule type" value="Genomic_DNA"/>
</dbReference>
<dbReference type="Pfam" id="PF01925">
    <property type="entry name" value="TauE"/>
    <property type="match status" value="1"/>
</dbReference>
<keyword evidence="3 5" id="KW-1133">Transmembrane helix</keyword>
<evidence type="ECO:0000256" key="2">
    <source>
        <dbReference type="ARBA" id="ARBA00022692"/>
    </source>
</evidence>
<evidence type="ECO:0000256" key="1">
    <source>
        <dbReference type="ARBA" id="ARBA00004141"/>
    </source>
</evidence>
<evidence type="ECO:0000313" key="6">
    <source>
        <dbReference type="EMBL" id="KAG7344982.1"/>
    </source>
</evidence>
<feature type="transmembrane region" description="Helical" evidence="5">
    <location>
        <begin position="135"/>
        <end position="161"/>
    </location>
</feature>
<protein>
    <submittedName>
        <fullName evidence="6">Permease</fullName>
    </submittedName>
</protein>
<evidence type="ECO:0000313" key="7">
    <source>
        <dbReference type="Proteomes" id="UP000693970"/>
    </source>
</evidence>
<accession>A0A9K3PEW7</accession>
<keyword evidence="2 5" id="KW-0812">Transmembrane</keyword>
<dbReference type="Proteomes" id="UP000693970">
    <property type="component" value="Unassembled WGS sequence"/>
</dbReference>
<comment type="subcellular location">
    <subcellularLocation>
        <location evidence="1">Membrane</location>
        <topology evidence="1">Multi-pass membrane protein</topology>
    </subcellularLocation>
</comment>
<keyword evidence="4 5" id="KW-0472">Membrane</keyword>
<evidence type="ECO:0000256" key="5">
    <source>
        <dbReference type="SAM" id="Phobius"/>
    </source>
</evidence>
<dbReference type="GO" id="GO:0016020">
    <property type="term" value="C:membrane"/>
    <property type="evidence" value="ECO:0007669"/>
    <property type="project" value="UniProtKB-SubCell"/>
</dbReference>
<dbReference type="InterPro" id="IPR002781">
    <property type="entry name" value="TM_pro_TauE-like"/>
</dbReference>
<dbReference type="AlphaFoldDB" id="A0A9K3PEW7"/>
<reference evidence="6" key="2">
    <citation type="submission" date="2021-04" db="EMBL/GenBank/DDBJ databases">
        <authorList>
            <person name="Podell S."/>
        </authorList>
    </citation>
    <scope>NUCLEOTIDE SEQUENCE</scope>
    <source>
        <strain evidence="6">Hildebrandi</strain>
    </source>
</reference>
<proteinExistence type="predicted"/>
<keyword evidence="7" id="KW-1185">Reference proteome</keyword>
<evidence type="ECO:0000256" key="4">
    <source>
        <dbReference type="ARBA" id="ARBA00023136"/>
    </source>
</evidence>
<dbReference type="PANTHER" id="PTHR43701:SF2">
    <property type="entry name" value="MEMBRANE TRANSPORTER PROTEIN YJNA-RELATED"/>
    <property type="match status" value="1"/>
</dbReference>
<name>A0A9K3PEW7_9STRA</name>
<organism evidence="6 7">
    <name type="scientific">Nitzschia inconspicua</name>
    <dbReference type="NCBI Taxonomy" id="303405"/>
    <lineage>
        <taxon>Eukaryota</taxon>
        <taxon>Sar</taxon>
        <taxon>Stramenopiles</taxon>
        <taxon>Ochrophyta</taxon>
        <taxon>Bacillariophyta</taxon>
        <taxon>Bacillariophyceae</taxon>
        <taxon>Bacillariophycidae</taxon>
        <taxon>Bacillariales</taxon>
        <taxon>Bacillariaceae</taxon>
        <taxon>Nitzschia</taxon>
    </lineage>
</organism>
<dbReference type="InterPro" id="IPR051598">
    <property type="entry name" value="TSUP/Inactive_protease-like"/>
</dbReference>
<dbReference type="OrthoDB" id="203866at2759"/>
<sequence>MAGVCGSLAGMGGGFIMIPLMTSTKLLHLPQHAAHGTSLFAVATTGLAGALGYQGQVDYQAAACIALSGMVTARAGALATARLSGVDLRKALGAFMLAVAPLVPAKQYLVKQNEERIRTKDDVATASSPSWIQKYVIPLGIGSCSGFLAGMFGVGGGAVVVPALSVLTDMNHYQALGTSLTAMVLPALSGTVTHFSQGNVVMRVAPFLATGAFLGSYAGSKLALSIDEEPLKYGFSVVMVVLGLQALLR</sequence>
<comment type="caution">
    <text evidence="6">The sequence shown here is derived from an EMBL/GenBank/DDBJ whole genome shotgun (WGS) entry which is preliminary data.</text>
</comment>
<gene>
    <name evidence="6" type="ORF">IV203_032513</name>
</gene>